<feature type="coiled-coil region" evidence="1">
    <location>
        <begin position="62"/>
        <end position="122"/>
    </location>
</feature>
<protein>
    <submittedName>
        <fullName evidence="3">Coiled-coil domain-containing protein 175</fullName>
    </submittedName>
</protein>
<dbReference type="PANTHER" id="PTHR35347:SF1">
    <property type="entry name" value="COILED-COIL DOMAIN-CONTAINING PROTEIN 175"/>
    <property type="match status" value="1"/>
</dbReference>
<name>A0A6P7JK87_9TELE</name>
<dbReference type="Proteomes" id="UP000515145">
    <property type="component" value="Chromosome 1"/>
</dbReference>
<feature type="coiled-coil region" evidence="1">
    <location>
        <begin position="520"/>
        <end position="575"/>
    </location>
</feature>
<dbReference type="CTD" id="729665"/>
<gene>
    <name evidence="3" type="primary">ccdc175</name>
</gene>
<organism evidence="2 3">
    <name type="scientific">Parambassis ranga</name>
    <name type="common">Indian glassy fish</name>
    <dbReference type="NCBI Taxonomy" id="210632"/>
    <lineage>
        <taxon>Eukaryota</taxon>
        <taxon>Metazoa</taxon>
        <taxon>Chordata</taxon>
        <taxon>Craniata</taxon>
        <taxon>Vertebrata</taxon>
        <taxon>Euteleostomi</taxon>
        <taxon>Actinopterygii</taxon>
        <taxon>Neopterygii</taxon>
        <taxon>Teleostei</taxon>
        <taxon>Neoteleostei</taxon>
        <taxon>Acanthomorphata</taxon>
        <taxon>Ovalentaria</taxon>
        <taxon>Ambassidae</taxon>
        <taxon>Parambassis</taxon>
    </lineage>
</organism>
<dbReference type="OrthoDB" id="10031759at2759"/>
<accession>A0A6P7JK87</accession>
<dbReference type="InParanoid" id="A0A6P7JK87"/>
<sequence length="738" mass="85783">MAACLVRDFPAVVMALEHLQDLDKQLREERVPFEPEASLHLTEITAAITQLEADRRVAHELLEVETIENSKLRHQHNDLRERMIEDIMADVAATRASNAEEIEQLRKDLSATSQLLEEATKRQTALLNQNQTLQPERRQVRAEHGAIIAALNDQITLKYSLQMRLDQTRGRIEELKSCIAAVEQEKITLQQNMALEREAVSVKKDNLSREAEQAEEVKEQQEEAIRRSRNELDRVHKRKQNTQGRLNELMVHMARLENNTQRLTASRRQCEKQLEGESQRRQALRQQRETLKKNLCDLKKEFAAASQHLQGQISKVEGEIEEGRASRTRCQDALAQIYEVFRRQHAVESEERAEHLHVSQQLERTRLRLEERIASIVRRSQEIKEMDRRLRELLETNTVNRRVFEKDQEELCDHMDTEKKNVGHLEEEKDQLSRLLKVAKSRQEEHVRKTTSDIDTTRRRYEELQQEEAELQQRQPSSVDADLLMNHVTQSVLEYRQTESMQGEEIQRCTAEADGVTKSTEEKQREVEEKEEVLKEVEATWTEKKSRHESLTALTGTLEERKAELQLSIEELKKSTSALLQPKLQKKTELEELRGSHAGLLHGQASELRAVEASIYNSSVYLEQVCMENSRLCLCIRQMTEDVSRAREHKGRYQREARQVGQDAQSLYERLREAWRHDLALTEDCQSSDGAILASMSSLMKQVETRRRQLGNACTLLHQQMLDFSQRLGDKTMKQTTS</sequence>
<keyword evidence="2" id="KW-1185">Reference proteome</keyword>
<evidence type="ECO:0000313" key="3">
    <source>
        <dbReference type="RefSeq" id="XP_028276031.1"/>
    </source>
</evidence>
<evidence type="ECO:0000256" key="1">
    <source>
        <dbReference type="SAM" id="Coils"/>
    </source>
</evidence>
<dbReference type="GeneID" id="114445241"/>
<reference evidence="3" key="1">
    <citation type="submission" date="2025-08" db="UniProtKB">
        <authorList>
            <consortium name="RefSeq"/>
        </authorList>
    </citation>
    <scope>IDENTIFICATION</scope>
</reference>
<dbReference type="FunCoup" id="A0A6P7JK87">
    <property type="interactions" value="6"/>
</dbReference>
<evidence type="ECO:0000313" key="2">
    <source>
        <dbReference type="Proteomes" id="UP000515145"/>
    </source>
</evidence>
<dbReference type="AlphaFoldDB" id="A0A6P7JK87"/>
<feature type="coiled-coil region" evidence="1">
    <location>
        <begin position="165"/>
        <end position="301"/>
    </location>
</feature>
<dbReference type="InterPro" id="IPR038834">
    <property type="entry name" value="CCDC175"/>
</dbReference>
<keyword evidence="1" id="KW-0175">Coiled coil</keyword>
<dbReference type="RefSeq" id="XP_028276031.1">
    <property type="nucleotide sequence ID" value="XM_028420230.1"/>
</dbReference>
<feature type="coiled-coil region" evidence="1">
    <location>
        <begin position="359"/>
        <end position="474"/>
    </location>
</feature>
<proteinExistence type="predicted"/>
<dbReference type="PANTHER" id="PTHR35347">
    <property type="entry name" value="COILED-COIL DOMAIN-CONTAINING PROTEIN 175"/>
    <property type="match status" value="1"/>
</dbReference>